<dbReference type="PROSITE" id="PS50002">
    <property type="entry name" value="SH3"/>
    <property type="match status" value="1"/>
</dbReference>
<dbReference type="InterPro" id="IPR027681">
    <property type="entry name" value="IRSp53/IRTKS/Pinkbar"/>
</dbReference>
<evidence type="ECO:0000256" key="4">
    <source>
        <dbReference type="SAM" id="MobiDB-lite"/>
    </source>
</evidence>
<dbReference type="InterPro" id="IPR001452">
    <property type="entry name" value="SH3_domain"/>
</dbReference>
<dbReference type="EMBL" id="KQ965886">
    <property type="protein sequence ID" value="KXS09120.1"/>
    <property type="molecule type" value="Genomic_DNA"/>
</dbReference>
<gene>
    <name evidence="6" type="ORF">M427DRAFT_250449</name>
</gene>
<feature type="domain" description="SH3" evidence="5">
    <location>
        <begin position="114"/>
        <end position="175"/>
    </location>
</feature>
<dbReference type="AlphaFoldDB" id="A0A138ZX99"/>
<organism evidence="6 7">
    <name type="scientific">Gonapodya prolifera (strain JEL478)</name>
    <name type="common">Monoblepharis prolifera</name>
    <dbReference type="NCBI Taxonomy" id="1344416"/>
    <lineage>
        <taxon>Eukaryota</taxon>
        <taxon>Fungi</taxon>
        <taxon>Fungi incertae sedis</taxon>
        <taxon>Chytridiomycota</taxon>
        <taxon>Chytridiomycota incertae sedis</taxon>
        <taxon>Monoblepharidomycetes</taxon>
        <taxon>Monoblepharidales</taxon>
        <taxon>Gonapodyaceae</taxon>
        <taxon>Gonapodya</taxon>
    </lineage>
</organism>
<accession>A0A138ZX99</accession>
<proteinExistence type="predicted"/>
<dbReference type="PANTHER" id="PTHR14206">
    <property type="entry name" value="BRAIN-SPECIFIC ANGIOGENESIS INHIBITOR 1-ASSOCIATED PROTEIN 2"/>
    <property type="match status" value="1"/>
</dbReference>
<dbReference type="GO" id="GO:0051764">
    <property type="term" value="P:actin crosslink formation"/>
    <property type="evidence" value="ECO:0007669"/>
    <property type="project" value="TreeGrafter"/>
</dbReference>
<reference evidence="6 7" key="1">
    <citation type="journal article" date="2015" name="Genome Biol. Evol.">
        <title>Phylogenomic analyses indicate that early fungi evolved digesting cell walls of algal ancestors of land plants.</title>
        <authorList>
            <person name="Chang Y."/>
            <person name="Wang S."/>
            <person name="Sekimoto S."/>
            <person name="Aerts A.L."/>
            <person name="Choi C."/>
            <person name="Clum A."/>
            <person name="LaButti K.M."/>
            <person name="Lindquist E.A."/>
            <person name="Yee Ngan C."/>
            <person name="Ohm R.A."/>
            <person name="Salamov A.A."/>
            <person name="Grigoriev I.V."/>
            <person name="Spatafora J.W."/>
            <person name="Berbee M.L."/>
        </authorList>
    </citation>
    <scope>NUCLEOTIDE SEQUENCE [LARGE SCALE GENOMIC DNA]</scope>
    <source>
        <strain evidence="6 7">JEL478</strain>
    </source>
</reference>
<evidence type="ECO:0000313" key="7">
    <source>
        <dbReference type="Proteomes" id="UP000070544"/>
    </source>
</evidence>
<keyword evidence="3" id="KW-0175">Coiled coil</keyword>
<feature type="coiled-coil region" evidence="3">
    <location>
        <begin position="45"/>
        <end position="110"/>
    </location>
</feature>
<keyword evidence="1 2" id="KW-0728">SH3 domain</keyword>
<keyword evidence="7" id="KW-1185">Reference proteome</keyword>
<dbReference type="Gene3D" id="2.30.30.40">
    <property type="entry name" value="SH3 Domains"/>
    <property type="match status" value="1"/>
</dbReference>
<dbReference type="GO" id="GO:0051017">
    <property type="term" value="P:actin filament bundle assembly"/>
    <property type="evidence" value="ECO:0007669"/>
    <property type="project" value="TreeGrafter"/>
</dbReference>
<dbReference type="STRING" id="1344416.A0A138ZX99"/>
<dbReference type="GO" id="GO:0030838">
    <property type="term" value="P:positive regulation of actin filament polymerization"/>
    <property type="evidence" value="ECO:0007669"/>
    <property type="project" value="TreeGrafter"/>
</dbReference>
<dbReference type="Proteomes" id="UP000070544">
    <property type="component" value="Unassembled WGS sequence"/>
</dbReference>
<feature type="region of interest" description="Disordered" evidence="4">
    <location>
        <begin position="1"/>
        <end position="36"/>
    </location>
</feature>
<dbReference type="GO" id="GO:0005829">
    <property type="term" value="C:cytosol"/>
    <property type="evidence" value="ECO:0007669"/>
    <property type="project" value="TreeGrafter"/>
</dbReference>
<dbReference type="SMART" id="SM00326">
    <property type="entry name" value="SH3"/>
    <property type="match status" value="1"/>
</dbReference>
<protein>
    <recommendedName>
        <fullName evidence="5">SH3 domain-containing protein</fullName>
    </recommendedName>
</protein>
<feature type="region of interest" description="Disordered" evidence="4">
    <location>
        <begin position="176"/>
        <end position="205"/>
    </location>
</feature>
<dbReference type="PANTHER" id="PTHR14206:SF7">
    <property type="entry name" value="INSULIN RECEPTOR SUBSTRATE 53 KDA, ISOFORM A"/>
    <property type="match status" value="1"/>
</dbReference>
<evidence type="ECO:0000256" key="2">
    <source>
        <dbReference type="PROSITE-ProRule" id="PRU00192"/>
    </source>
</evidence>
<sequence>MTSTSPSKVGQLDATGIANGRWFKEDPESGAQKPSKVSLNVKSILSELQSSNKSLEAEIATLQIRLKQSKSRVAELEKDSARVAELQRARVDLEARAKDQEGTIASVKEQLEDQASPLCAALFRYEASEQGELSMSVSDAVSVWHELEDGWSYGENIATNEFGFFPSAYVSDHPPASNLSQLSSPLVPKRGTSRNFQPLAPPPTK</sequence>
<evidence type="ECO:0000256" key="1">
    <source>
        <dbReference type="ARBA" id="ARBA00022443"/>
    </source>
</evidence>
<evidence type="ECO:0000313" key="6">
    <source>
        <dbReference type="EMBL" id="KXS09120.1"/>
    </source>
</evidence>
<dbReference type="Pfam" id="PF14604">
    <property type="entry name" value="SH3_9"/>
    <property type="match status" value="1"/>
</dbReference>
<evidence type="ECO:0000259" key="5">
    <source>
        <dbReference type="PROSITE" id="PS50002"/>
    </source>
</evidence>
<name>A0A138ZX99_GONPJ</name>
<evidence type="ECO:0000256" key="3">
    <source>
        <dbReference type="SAM" id="Coils"/>
    </source>
</evidence>
<dbReference type="GO" id="GO:0005654">
    <property type="term" value="C:nucleoplasm"/>
    <property type="evidence" value="ECO:0007669"/>
    <property type="project" value="TreeGrafter"/>
</dbReference>
<dbReference type="SUPFAM" id="SSF50044">
    <property type="entry name" value="SH3-domain"/>
    <property type="match status" value="1"/>
</dbReference>
<dbReference type="OrthoDB" id="6250593at2759"/>
<dbReference type="InterPro" id="IPR036028">
    <property type="entry name" value="SH3-like_dom_sf"/>
</dbReference>